<evidence type="ECO:0000313" key="12">
    <source>
        <dbReference type="EMBL" id="EFM64922.1"/>
    </source>
</evidence>
<keyword evidence="6" id="KW-0961">Cell wall biogenesis/degradation</keyword>
<keyword evidence="4" id="KW-0133">Cell shape</keyword>
<evidence type="ECO:0000256" key="4">
    <source>
        <dbReference type="ARBA" id="ARBA00022960"/>
    </source>
</evidence>
<evidence type="ECO:0000256" key="6">
    <source>
        <dbReference type="ARBA" id="ARBA00023316"/>
    </source>
</evidence>
<sequence length="419" mass="46393">MVNYRKKAYKVLAIGLCLPLLMQARAGAEQRFSDSYSRSAIVSDTDTNRIVYEKNADQVVPMASLTKMMTLLLTFDAISQKKVDYKDIVTILPSDVNRVGTNIKLTAGEQISLEELMKGMMIVSANDAALAISHHVSTTYSKFVEDMNAKAKEIGMENTVFYNPNGLPTSINVGGKPVGVENKTSARDVLVLSKYLYDKYPNQLTAITNMSSYVNPKKAINEENTNPLLPLIANVDGLKTGFTGAAGYCLAYSMKIDKGNGNDSANRLIGVSLGASSKENRKLASYNTLVYINNHYKTKYLYKKNTTIDRPVINGIPFIKFDLVANKDLCLIQKDTEKLKKTIKYNSVDIFADNDQPLANLIYTDDKGNQVASFDISTRTPLRDMPFLEKCLVSGCAIVGKALDHITDTNVGPRYTFWE</sequence>
<dbReference type="AlphaFoldDB" id="E0E2A6"/>
<proteinExistence type="inferred from homology"/>
<dbReference type="EMBL" id="ADGQ01000035">
    <property type="protein sequence ID" value="EFM64922.1"/>
    <property type="molecule type" value="Genomic_DNA"/>
</dbReference>
<comment type="caution">
    <text evidence="12">The sequence shown here is derived from an EMBL/GenBank/DDBJ whole genome shotgun (WGS) entry which is preliminary data.</text>
</comment>
<dbReference type="eggNOG" id="COG1686">
    <property type="taxonomic scope" value="Bacteria"/>
</dbReference>
<evidence type="ECO:0000256" key="7">
    <source>
        <dbReference type="PIRSR" id="PIRSR618044-1"/>
    </source>
</evidence>
<keyword evidence="3" id="KW-0378">Hydrolase</keyword>
<feature type="chain" id="PRO_5038374596" evidence="10">
    <location>
        <begin position="29"/>
        <end position="419"/>
    </location>
</feature>
<feature type="active site" description="Proton acceptor" evidence="7">
    <location>
        <position position="67"/>
    </location>
</feature>
<evidence type="ECO:0000256" key="2">
    <source>
        <dbReference type="ARBA" id="ARBA00022729"/>
    </source>
</evidence>
<evidence type="ECO:0000256" key="5">
    <source>
        <dbReference type="ARBA" id="ARBA00022984"/>
    </source>
</evidence>
<evidence type="ECO:0000256" key="9">
    <source>
        <dbReference type="RuleBase" id="RU004016"/>
    </source>
</evidence>
<dbReference type="STRING" id="596315.HMPREF0634_1236"/>
<gene>
    <name evidence="12" type="ORF">HMPREF0634_1236</name>
</gene>
<dbReference type="GO" id="GO:0008360">
    <property type="term" value="P:regulation of cell shape"/>
    <property type="evidence" value="ECO:0007669"/>
    <property type="project" value="UniProtKB-KW"/>
</dbReference>
<dbReference type="GO" id="GO:0009252">
    <property type="term" value="P:peptidoglycan biosynthetic process"/>
    <property type="evidence" value="ECO:0007669"/>
    <property type="project" value="UniProtKB-KW"/>
</dbReference>
<dbReference type="OrthoDB" id="1701915at2"/>
<protein>
    <submittedName>
        <fullName evidence="12">Serine-type D-Ala-D-Ala carboxypeptidase</fullName>
    </submittedName>
</protein>
<dbReference type="GeneID" id="84800353"/>
<dbReference type="GO" id="GO:0071555">
    <property type="term" value="P:cell wall organization"/>
    <property type="evidence" value="ECO:0007669"/>
    <property type="project" value="UniProtKB-KW"/>
</dbReference>
<dbReference type="InterPro" id="IPR001967">
    <property type="entry name" value="Peptidase_S11_N"/>
</dbReference>
<reference evidence="12 13" key="1">
    <citation type="submission" date="2010-08" db="EMBL/GenBank/DDBJ databases">
        <authorList>
            <person name="Harkins D.M."/>
            <person name="Madupu R."/>
            <person name="Durkin A.S."/>
            <person name="Torralba M."/>
            <person name="Methe B."/>
            <person name="Sutton G.G."/>
            <person name="Nelson K.E."/>
        </authorList>
    </citation>
    <scope>NUCLEOTIDE SEQUENCE [LARGE SCALE GENOMIC DNA]</scope>
    <source>
        <strain evidence="12 13">DSM 17678</strain>
    </source>
</reference>
<organism evidence="12 13">
    <name type="scientific">Peptostreptococcus stomatis DSM 17678</name>
    <dbReference type="NCBI Taxonomy" id="596315"/>
    <lineage>
        <taxon>Bacteria</taxon>
        <taxon>Bacillati</taxon>
        <taxon>Bacillota</taxon>
        <taxon>Clostridia</taxon>
        <taxon>Peptostreptococcales</taxon>
        <taxon>Peptostreptococcaceae</taxon>
        <taxon>Peptostreptococcus</taxon>
    </lineage>
</organism>
<keyword evidence="13" id="KW-1185">Reference proteome</keyword>
<keyword evidence="2 10" id="KW-0732">Signal</keyword>
<evidence type="ECO:0000259" key="11">
    <source>
        <dbReference type="Pfam" id="PF00768"/>
    </source>
</evidence>
<dbReference type="GO" id="GO:0009002">
    <property type="term" value="F:serine-type D-Ala-D-Ala carboxypeptidase activity"/>
    <property type="evidence" value="ECO:0007669"/>
    <property type="project" value="InterPro"/>
</dbReference>
<dbReference type="InterPro" id="IPR012338">
    <property type="entry name" value="Beta-lactam/transpept-like"/>
</dbReference>
<dbReference type="PANTHER" id="PTHR21581">
    <property type="entry name" value="D-ALANYL-D-ALANINE CARBOXYPEPTIDASE"/>
    <property type="match status" value="1"/>
</dbReference>
<feature type="active site" description="Acyl-ester intermediate" evidence="7">
    <location>
        <position position="64"/>
    </location>
</feature>
<keyword evidence="12" id="KW-0645">Protease</keyword>
<comment type="similarity">
    <text evidence="1 9">Belongs to the peptidase S11 family.</text>
</comment>
<feature type="active site" evidence="7">
    <location>
        <position position="124"/>
    </location>
</feature>
<accession>E0E2A6</accession>
<evidence type="ECO:0000256" key="1">
    <source>
        <dbReference type="ARBA" id="ARBA00007164"/>
    </source>
</evidence>
<dbReference type="Gene3D" id="3.40.710.10">
    <property type="entry name" value="DD-peptidase/beta-lactamase superfamily"/>
    <property type="match status" value="1"/>
</dbReference>
<dbReference type="GO" id="GO:0006508">
    <property type="term" value="P:proteolysis"/>
    <property type="evidence" value="ECO:0007669"/>
    <property type="project" value="InterPro"/>
</dbReference>
<dbReference type="Pfam" id="PF00768">
    <property type="entry name" value="Peptidase_S11"/>
    <property type="match status" value="1"/>
</dbReference>
<dbReference type="RefSeq" id="WP_007789020.1">
    <property type="nucleotide sequence ID" value="NZ_ADGQ01000035.1"/>
</dbReference>
<keyword evidence="12" id="KW-0121">Carboxypeptidase</keyword>
<evidence type="ECO:0000256" key="3">
    <source>
        <dbReference type="ARBA" id="ARBA00022801"/>
    </source>
</evidence>
<dbReference type="Proteomes" id="UP000003244">
    <property type="component" value="Unassembled WGS sequence"/>
</dbReference>
<feature type="domain" description="Peptidase S11 D-alanyl-D-alanine carboxypeptidase A N-terminal" evidence="11">
    <location>
        <begin position="34"/>
        <end position="258"/>
    </location>
</feature>
<dbReference type="InterPro" id="IPR018044">
    <property type="entry name" value="Peptidase_S11"/>
</dbReference>
<dbReference type="PRINTS" id="PR00725">
    <property type="entry name" value="DADACBPTASE1"/>
</dbReference>
<evidence type="ECO:0000313" key="13">
    <source>
        <dbReference type="Proteomes" id="UP000003244"/>
    </source>
</evidence>
<keyword evidence="5" id="KW-0573">Peptidoglycan synthesis</keyword>
<name>E0E2A6_9FIRM</name>
<dbReference type="SUPFAM" id="SSF56601">
    <property type="entry name" value="beta-lactamase/transpeptidase-like"/>
    <property type="match status" value="1"/>
</dbReference>
<feature type="binding site" evidence="8">
    <location>
        <position position="239"/>
    </location>
    <ligand>
        <name>substrate</name>
    </ligand>
</feature>
<evidence type="ECO:0000256" key="8">
    <source>
        <dbReference type="PIRSR" id="PIRSR618044-2"/>
    </source>
</evidence>
<feature type="signal peptide" evidence="10">
    <location>
        <begin position="1"/>
        <end position="28"/>
    </location>
</feature>
<dbReference type="PANTHER" id="PTHR21581:SF6">
    <property type="entry name" value="TRAFFICKING PROTEIN PARTICLE COMPLEX SUBUNIT 12"/>
    <property type="match status" value="1"/>
</dbReference>
<evidence type="ECO:0000256" key="10">
    <source>
        <dbReference type="SAM" id="SignalP"/>
    </source>
</evidence>